<dbReference type="AlphaFoldDB" id="A0A8T2PJF8"/>
<reference evidence="1" key="1">
    <citation type="thesis" date="2021" institute="BYU ScholarsArchive" country="Provo, UT, USA">
        <title>Applications of and Algorithms for Genome Assembly and Genomic Analyses with an Emphasis on Marine Teleosts.</title>
        <authorList>
            <person name="Pickett B.D."/>
        </authorList>
    </citation>
    <scope>NUCLEOTIDE SEQUENCE</scope>
    <source>
        <strain evidence="1">HI-2016</strain>
    </source>
</reference>
<name>A0A8T2PJF8_9TELE</name>
<gene>
    <name evidence="1" type="ORF">JZ751_020782</name>
</gene>
<dbReference type="Proteomes" id="UP000824540">
    <property type="component" value="Unassembled WGS sequence"/>
</dbReference>
<dbReference type="EMBL" id="JAFBMS010000005">
    <property type="protein sequence ID" value="KAG9352369.1"/>
    <property type="molecule type" value="Genomic_DNA"/>
</dbReference>
<comment type="caution">
    <text evidence="1">The sequence shown here is derived from an EMBL/GenBank/DDBJ whole genome shotgun (WGS) entry which is preliminary data.</text>
</comment>
<organism evidence="1 2">
    <name type="scientific">Albula glossodonta</name>
    <name type="common">roundjaw bonefish</name>
    <dbReference type="NCBI Taxonomy" id="121402"/>
    <lineage>
        <taxon>Eukaryota</taxon>
        <taxon>Metazoa</taxon>
        <taxon>Chordata</taxon>
        <taxon>Craniata</taxon>
        <taxon>Vertebrata</taxon>
        <taxon>Euteleostomi</taxon>
        <taxon>Actinopterygii</taxon>
        <taxon>Neopterygii</taxon>
        <taxon>Teleostei</taxon>
        <taxon>Albuliformes</taxon>
        <taxon>Albulidae</taxon>
        <taxon>Albula</taxon>
    </lineage>
</organism>
<keyword evidence="2" id="KW-1185">Reference proteome</keyword>
<accession>A0A8T2PJF8</accession>
<dbReference type="OrthoDB" id="10619548at2759"/>
<protein>
    <submittedName>
        <fullName evidence="1">Uncharacterized protein</fullName>
    </submittedName>
</protein>
<evidence type="ECO:0000313" key="1">
    <source>
        <dbReference type="EMBL" id="KAG9352369.1"/>
    </source>
</evidence>
<sequence length="104" mass="11468">MLQPGAKVEGNSLSSIFTEGLLHFILQKKERRAPEHSLDGPGAIISLPCWVTLRPNSSTTIPRKMKYHLHKVEHDGTCAPVQLRHALGLSKKYTGYIGASCPHI</sequence>
<proteinExistence type="predicted"/>
<evidence type="ECO:0000313" key="2">
    <source>
        <dbReference type="Proteomes" id="UP000824540"/>
    </source>
</evidence>